<evidence type="ECO:0000313" key="2">
    <source>
        <dbReference type="EnsemblMetazoa" id="BGLB013856-PB"/>
    </source>
</evidence>
<organism evidence="2 3">
    <name type="scientific">Biomphalaria glabrata</name>
    <name type="common">Bloodfluke planorb</name>
    <name type="synonym">Freshwater snail</name>
    <dbReference type="NCBI Taxonomy" id="6526"/>
    <lineage>
        <taxon>Eukaryota</taxon>
        <taxon>Metazoa</taxon>
        <taxon>Spiralia</taxon>
        <taxon>Lophotrochozoa</taxon>
        <taxon>Mollusca</taxon>
        <taxon>Gastropoda</taxon>
        <taxon>Heterobranchia</taxon>
        <taxon>Euthyneura</taxon>
        <taxon>Panpulmonata</taxon>
        <taxon>Hygrophila</taxon>
        <taxon>Lymnaeoidea</taxon>
        <taxon>Planorbidae</taxon>
        <taxon>Biomphalaria</taxon>
    </lineage>
</organism>
<dbReference type="VEuPathDB" id="VectorBase:BGLB013856"/>
<dbReference type="EnsemblMetazoa" id="BGLB013856-RB">
    <property type="protein sequence ID" value="BGLB013856-PB"/>
    <property type="gene ID" value="BGLB013856"/>
</dbReference>
<evidence type="ECO:0000256" key="1">
    <source>
        <dbReference type="SAM" id="SignalP"/>
    </source>
</evidence>
<feature type="signal peptide" evidence="1">
    <location>
        <begin position="1"/>
        <end position="16"/>
    </location>
</feature>
<dbReference type="KEGG" id="bgt:106052785"/>
<reference evidence="2" key="1">
    <citation type="submission" date="2020-05" db="UniProtKB">
        <authorList>
            <consortium name="EnsemblMetazoa"/>
        </authorList>
    </citation>
    <scope>IDENTIFICATION</scope>
    <source>
        <strain evidence="2">BB02</strain>
    </source>
</reference>
<dbReference type="AlphaFoldDB" id="A0A2C9K658"/>
<name>A0A2C9K658_BIOGL</name>
<dbReference type="VEuPathDB" id="VectorBase:BGLAX_029487"/>
<gene>
    <name evidence="2" type="primary">106052785</name>
</gene>
<dbReference type="RefSeq" id="XP_013063691.2">
    <property type="nucleotide sequence ID" value="XM_013208237.2"/>
</dbReference>
<dbReference type="STRING" id="6526.A0A2C9K658"/>
<protein>
    <submittedName>
        <fullName evidence="2">Uncharacterized protein</fullName>
    </submittedName>
</protein>
<dbReference type="Proteomes" id="UP000076420">
    <property type="component" value="Unassembled WGS sequence"/>
</dbReference>
<dbReference type="OrthoDB" id="6059742at2759"/>
<sequence>MLLFLAFFAFADVVVSQVHDINTDPLTQEELNAKIAKLECIVNTLGNQMMQDQLFVEERVRSDGMSGVKKVRLYHEGTSPYFADTHIAQSAIAIHDHANYDRTLGIGEFIGVLNGVEFRTRHNDYKLKQPSTVTKNYHETEDIFLPNVPPEVLHQHTIQDQITEMREWYRAFKEQNITHRDYRPYFKPIICALEGAWTLSKDLEESFPSDRHHLDAKTWADMAEKISYTSYTGSKHNLENFAFLPSKLYSMEGGVPEYAQWNYRVICHPLSFDIPTSFFKLEDDIGHRLATEMDLKRAMNSRAARFKINEFNQERQTIYTLLDRIMYELPGLDNYLANITDITYGLTAMDVNQTGKALNAGFYHRWYQYSEAGAMGDSVNHRGFNDETLWVAMTTQPNIMPLSMNYCPQETCVRETKSVTFAIPLEIIYATPLLMWNPYNVAFYPEDPKTDARAQGVTANGRNGGFTRETAYNGTNRENYYRTPASFYTSFDVEQDNADTAKGSVGVLDKNGNVQQMAASGPRIITPEIEGVGTIRLRYPIFPVHTDGSTIGRDLAALKEIVVRMNKYQHLLEQGQSVTQPVNADVGFTLGETYQNPPGLHAHEFTVSAADHALLLSGKNITVVTSLALGHTHELKIDYDSSRGFYFYLTCDGMDNCWDGHPHRLIKEF</sequence>
<proteinExistence type="predicted"/>
<keyword evidence="1" id="KW-0732">Signal</keyword>
<feature type="chain" id="PRO_5012587178" evidence="1">
    <location>
        <begin position="17"/>
        <end position="669"/>
    </location>
</feature>
<evidence type="ECO:0000313" key="3">
    <source>
        <dbReference type="Proteomes" id="UP000076420"/>
    </source>
</evidence>
<accession>A0A2C9K658</accession>